<accession>A0A542TGY4</accession>
<keyword evidence="3" id="KW-1185">Reference proteome</keyword>
<comment type="caution">
    <text evidence="2">The sequence shown here is derived from an EMBL/GenBank/DDBJ whole genome shotgun (WGS) entry which is preliminary data.</text>
</comment>
<dbReference type="RefSeq" id="WP_055708632.1">
    <property type="nucleotide sequence ID" value="NZ_JBPJFI010000001.1"/>
</dbReference>
<name>A0A542TGY4_9ACTN</name>
<organism evidence="2 3">
    <name type="scientific">Streptomyces puniciscabiei</name>
    <dbReference type="NCBI Taxonomy" id="164348"/>
    <lineage>
        <taxon>Bacteria</taxon>
        <taxon>Bacillati</taxon>
        <taxon>Actinomycetota</taxon>
        <taxon>Actinomycetes</taxon>
        <taxon>Kitasatosporales</taxon>
        <taxon>Streptomycetaceae</taxon>
        <taxon>Streptomyces</taxon>
    </lineage>
</organism>
<feature type="transmembrane region" description="Helical" evidence="1">
    <location>
        <begin position="52"/>
        <end position="71"/>
    </location>
</feature>
<reference evidence="2 3" key="1">
    <citation type="submission" date="2019-06" db="EMBL/GenBank/DDBJ databases">
        <title>Sequencing the genomes of 1000 actinobacteria strains.</title>
        <authorList>
            <person name="Klenk H.-P."/>
        </authorList>
    </citation>
    <scope>NUCLEOTIDE SEQUENCE [LARGE SCALE GENOMIC DNA]</scope>
    <source>
        <strain evidence="2 3">DSM 41929</strain>
    </source>
</reference>
<dbReference type="OrthoDB" id="3872738at2"/>
<keyword evidence="1" id="KW-0812">Transmembrane</keyword>
<proteinExistence type="predicted"/>
<gene>
    <name evidence="2" type="ORF">FB563_6119</name>
</gene>
<keyword evidence="1" id="KW-1133">Transmembrane helix</keyword>
<sequence length="75" mass="8257">MAYRYWCGECSFKSSWGTESQGEKEQLEHYRVHHPGLVPGGQIETNRKNPEGGGSCLAIIAIAVLLVFLAASCHH</sequence>
<dbReference type="Proteomes" id="UP000318103">
    <property type="component" value="Unassembled WGS sequence"/>
</dbReference>
<dbReference type="AlphaFoldDB" id="A0A542TGY4"/>
<dbReference type="EMBL" id="VFNX01000002">
    <property type="protein sequence ID" value="TQK86058.1"/>
    <property type="molecule type" value="Genomic_DNA"/>
</dbReference>
<evidence type="ECO:0000313" key="2">
    <source>
        <dbReference type="EMBL" id="TQK86058.1"/>
    </source>
</evidence>
<protein>
    <submittedName>
        <fullName evidence="2">Uncharacterized protein</fullName>
    </submittedName>
</protein>
<evidence type="ECO:0000313" key="3">
    <source>
        <dbReference type="Proteomes" id="UP000318103"/>
    </source>
</evidence>
<keyword evidence="1" id="KW-0472">Membrane</keyword>
<evidence type="ECO:0000256" key="1">
    <source>
        <dbReference type="SAM" id="Phobius"/>
    </source>
</evidence>